<dbReference type="GO" id="GO:0005351">
    <property type="term" value="F:carbohydrate:proton symporter activity"/>
    <property type="evidence" value="ECO:0007669"/>
    <property type="project" value="TreeGrafter"/>
</dbReference>
<keyword evidence="3 6" id="KW-0812">Transmembrane</keyword>
<feature type="transmembrane region" description="Helical" evidence="6">
    <location>
        <begin position="298"/>
        <end position="320"/>
    </location>
</feature>
<feature type="transmembrane region" description="Helical" evidence="6">
    <location>
        <begin position="141"/>
        <end position="165"/>
    </location>
</feature>
<dbReference type="SUPFAM" id="SSF103473">
    <property type="entry name" value="MFS general substrate transporter"/>
    <property type="match status" value="1"/>
</dbReference>
<dbReference type="AlphaFoldDB" id="J5SU35"/>
<feature type="transmembrane region" description="Helical" evidence="6">
    <location>
        <begin position="83"/>
        <end position="107"/>
    </location>
</feature>
<proteinExistence type="inferred from homology"/>
<evidence type="ECO:0000313" key="8">
    <source>
        <dbReference type="EMBL" id="EJT47521.1"/>
    </source>
</evidence>
<feature type="transmembrane region" description="Helical" evidence="6">
    <location>
        <begin position="211"/>
        <end position="230"/>
    </location>
</feature>
<dbReference type="InterPro" id="IPR005828">
    <property type="entry name" value="MFS_sugar_transport-like"/>
</dbReference>
<organism evidence="8 9">
    <name type="scientific">Trichosporon asahii var. asahii (strain ATCC 90039 / CBS 2479 / JCM 2466 / KCTC 7840 / NBRC 103889/ NCYC 2677 / UAMH 7654)</name>
    <name type="common">Yeast</name>
    <dbReference type="NCBI Taxonomy" id="1186058"/>
    <lineage>
        <taxon>Eukaryota</taxon>
        <taxon>Fungi</taxon>
        <taxon>Dikarya</taxon>
        <taxon>Basidiomycota</taxon>
        <taxon>Agaricomycotina</taxon>
        <taxon>Tremellomycetes</taxon>
        <taxon>Trichosporonales</taxon>
        <taxon>Trichosporonaceae</taxon>
        <taxon>Trichosporon</taxon>
    </lineage>
</organism>
<dbReference type="GO" id="GO:0016020">
    <property type="term" value="C:membrane"/>
    <property type="evidence" value="ECO:0007669"/>
    <property type="project" value="UniProtKB-SubCell"/>
</dbReference>
<reference evidence="8 9" key="1">
    <citation type="journal article" date="2012" name="Eukaryot. Cell">
        <title>Draft genome sequence of CBS 2479, the standard type strain of Trichosporon asahii.</title>
        <authorList>
            <person name="Yang R.Y."/>
            <person name="Li H.T."/>
            <person name="Zhu H."/>
            <person name="Zhou G.P."/>
            <person name="Wang M."/>
            <person name="Wang L."/>
        </authorList>
    </citation>
    <scope>NUCLEOTIDE SEQUENCE [LARGE SCALE GENOMIC DNA]</scope>
    <source>
        <strain evidence="9">ATCC 90039 / CBS 2479 / JCM 2466 / KCTC 7840 / NCYC 2677 / UAMH 7654</strain>
    </source>
</reference>
<dbReference type="InterPro" id="IPR020846">
    <property type="entry name" value="MFS_dom"/>
</dbReference>
<dbReference type="PANTHER" id="PTHR48022">
    <property type="entry name" value="PLASTIDIC GLUCOSE TRANSPORTER 4"/>
    <property type="match status" value="1"/>
</dbReference>
<feature type="transmembrane region" description="Helical" evidence="6">
    <location>
        <begin position="177"/>
        <end position="199"/>
    </location>
</feature>
<sequence>MTRAGYGLADTGRGNFVDASRSRSRRLILSQKDMVNLRIVEDRPTPKQVYGWRPYFCASIACWASVLIGYDGEFGLDKSRSDFLSANIVSCYQAGCFFGALSGYVLGHYLGRRWGMLAACVIFIVGGVLQIVASASTGLGIMYAGRVIAGLGVGICSNLSPIYLAEISPPAIRGRLIGIYELGWQIGAVIGFWVPYGVALNIAPSMKQWRVPFGVQIIPGGVLALGTFILTESPRWLASRGHGVKALKNLAWLRNLPRDHPYVVEELAEIEAAIRSDEANAGPGIAGPMKTLFTSKKYMYRLFLSVMLFAMQNGTGINAINYCEWWEGANVQLGVPSSARTRAPERAPLQLIHHVPDLHQSPQLTTDAPTVFKSIGVSGTNTGLLTTGIFGLVKFAGAVVWLLWLVDRGFNSEDSAARPACVTCGLGSMVSDE</sequence>
<dbReference type="Proteomes" id="UP000002748">
    <property type="component" value="Unassembled WGS sequence"/>
</dbReference>
<protein>
    <submittedName>
        <fullName evidence="8">Quinate permease</fullName>
    </submittedName>
</protein>
<dbReference type="PROSITE" id="PS00217">
    <property type="entry name" value="SUGAR_TRANSPORT_2"/>
    <property type="match status" value="1"/>
</dbReference>
<dbReference type="Pfam" id="PF00083">
    <property type="entry name" value="Sugar_tr"/>
    <property type="match status" value="1"/>
</dbReference>
<comment type="caution">
    <text evidence="8">The sequence shown here is derived from an EMBL/GenBank/DDBJ whole genome shotgun (WGS) entry which is preliminary data.</text>
</comment>
<feature type="domain" description="Major facilitator superfamily (MFS) profile" evidence="7">
    <location>
        <begin position="1"/>
        <end position="433"/>
    </location>
</feature>
<dbReference type="Gene3D" id="1.20.1250.20">
    <property type="entry name" value="MFS general substrate transporter like domains"/>
    <property type="match status" value="1"/>
</dbReference>
<evidence type="ECO:0000256" key="4">
    <source>
        <dbReference type="ARBA" id="ARBA00022989"/>
    </source>
</evidence>
<dbReference type="PROSITE" id="PS50850">
    <property type="entry name" value="MFS"/>
    <property type="match status" value="1"/>
</dbReference>
<accession>J5SU35</accession>
<feature type="transmembrane region" description="Helical" evidence="6">
    <location>
        <begin position="114"/>
        <end position="135"/>
    </location>
</feature>
<comment type="subcellular location">
    <subcellularLocation>
        <location evidence="1">Membrane</location>
        <topology evidence="1">Multi-pass membrane protein</topology>
    </subcellularLocation>
</comment>
<dbReference type="GeneID" id="25987146"/>
<evidence type="ECO:0000256" key="2">
    <source>
        <dbReference type="ARBA" id="ARBA00010992"/>
    </source>
</evidence>
<dbReference type="PANTHER" id="PTHR48022:SF34">
    <property type="entry name" value="MAJOR FACILITATOR SUPERFAMILY (MFS) PROFILE DOMAIN-CONTAINING PROTEIN-RELATED"/>
    <property type="match status" value="1"/>
</dbReference>
<dbReference type="VEuPathDB" id="FungiDB:A1Q1_03633"/>
<dbReference type="RefSeq" id="XP_014178906.1">
    <property type="nucleotide sequence ID" value="XM_014323431.1"/>
</dbReference>
<evidence type="ECO:0000256" key="3">
    <source>
        <dbReference type="ARBA" id="ARBA00022692"/>
    </source>
</evidence>
<dbReference type="InterPro" id="IPR036259">
    <property type="entry name" value="MFS_trans_sf"/>
</dbReference>
<evidence type="ECO:0000256" key="1">
    <source>
        <dbReference type="ARBA" id="ARBA00004141"/>
    </source>
</evidence>
<keyword evidence="4 6" id="KW-1133">Transmembrane helix</keyword>
<dbReference type="InterPro" id="IPR050360">
    <property type="entry name" value="MFS_Sugar_Transporters"/>
</dbReference>
<keyword evidence="5 6" id="KW-0472">Membrane</keyword>
<evidence type="ECO:0000259" key="7">
    <source>
        <dbReference type="PROSITE" id="PS50850"/>
    </source>
</evidence>
<dbReference type="OrthoDB" id="508119at2759"/>
<feature type="transmembrane region" description="Helical" evidence="6">
    <location>
        <begin position="52"/>
        <end position="71"/>
    </location>
</feature>
<evidence type="ECO:0000256" key="6">
    <source>
        <dbReference type="SAM" id="Phobius"/>
    </source>
</evidence>
<evidence type="ECO:0000256" key="5">
    <source>
        <dbReference type="ARBA" id="ARBA00023136"/>
    </source>
</evidence>
<dbReference type="EMBL" id="ALBS01000239">
    <property type="protein sequence ID" value="EJT47521.1"/>
    <property type="molecule type" value="Genomic_DNA"/>
</dbReference>
<feature type="transmembrane region" description="Helical" evidence="6">
    <location>
        <begin position="384"/>
        <end position="406"/>
    </location>
</feature>
<gene>
    <name evidence="8" type="ORF">A1Q1_03633</name>
</gene>
<name>J5SU35_TRIAS</name>
<dbReference type="InterPro" id="IPR005829">
    <property type="entry name" value="Sugar_transporter_CS"/>
</dbReference>
<evidence type="ECO:0000313" key="9">
    <source>
        <dbReference type="Proteomes" id="UP000002748"/>
    </source>
</evidence>
<comment type="similarity">
    <text evidence="2">Belongs to the major facilitator superfamily. Sugar transporter (TC 2.A.1.1) family.</text>
</comment>
<dbReference type="HOGENOM" id="CLU_633380_0_0_1"/>
<dbReference type="KEGG" id="tasa:A1Q1_03633"/>